<organism evidence="1 2">
    <name type="scientific">Pantoea vagans</name>
    <dbReference type="NCBI Taxonomy" id="470934"/>
    <lineage>
        <taxon>Bacteria</taxon>
        <taxon>Pseudomonadati</taxon>
        <taxon>Pseudomonadota</taxon>
        <taxon>Gammaproteobacteria</taxon>
        <taxon>Enterobacterales</taxon>
        <taxon>Erwiniaceae</taxon>
        <taxon>Pantoea</taxon>
    </lineage>
</organism>
<gene>
    <name evidence="1" type="ORF">C9381_11605</name>
</gene>
<dbReference type="RefSeq" id="WP_107319659.1">
    <property type="nucleotide sequence ID" value="NZ_CP028349.1"/>
</dbReference>
<dbReference type="Proteomes" id="UP000241538">
    <property type="component" value="Chromosome"/>
</dbReference>
<dbReference type="AlphaFoldDB" id="A0AAN1NR43"/>
<protein>
    <submittedName>
        <fullName evidence="1">Uncharacterized protein</fullName>
    </submittedName>
</protein>
<accession>A0AAN1NR43</accession>
<evidence type="ECO:0000313" key="2">
    <source>
        <dbReference type="Proteomes" id="UP000241538"/>
    </source>
</evidence>
<dbReference type="EMBL" id="CP028349">
    <property type="protein sequence ID" value="AVV37799.1"/>
    <property type="molecule type" value="Genomic_DNA"/>
</dbReference>
<proteinExistence type="predicted"/>
<sequence>MGYWKFTNAEALAAWEKTRADEAQMRKEAAELTSMLGGKPVFKSDLTRSTFYGVNFDAAPYLAKELWTVPTGNTGYASWPKARPPKGMKEEHAAVKKLWGEHYPKTKVSNDEFFKAIGLDWGMLFLCGITYFRQCDAIYVQTGATPKPDFGAVEIVGSEFDKARREYSDAKA</sequence>
<evidence type="ECO:0000313" key="1">
    <source>
        <dbReference type="EMBL" id="AVV37799.1"/>
    </source>
</evidence>
<name>A0AAN1NR43_9GAMM</name>
<reference evidence="1 2" key="1">
    <citation type="journal article" date="2018" name="Int J Genomics">
        <title>Comparative Genomics Analysis of Plasmid pPV989-94 from a Clinical Isolate of Pantoea vagans PV989.</title>
        <authorList>
            <person name="Xu L."/>
            <person name="Yin M."/>
            <person name="Zhu T."/>
            <person name="Lu J."/>
            <person name="Bao Q."/>
        </authorList>
    </citation>
    <scope>NUCLEOTIDE SEQUENCE [LARGE SCALE GENOMIC DNA]</scope>
    <source>
        <strain evidence="1 2">PV989</strain>
    </source>
</reference>